<organism evidence="1 2">
    <name type="scientific">Nicotiana tabacum</name>
    <name type="common">Common tobacco</name>
    <dbReference type="NCBI Taxonomy" id="4097"/>
    <lineage>
        <taxon>Eukaryota</taxon>
        <taxon>Viridiplantae</taxon>
        <taxon>Streptophyta</taxon>
        <taxon>Embryophyta</taxon>
        <taxon>Tracheophyta</taxon>
        <taxon>Spermatophyta</taxon>
        <taxon>Magnoliopsida</taxon>
        <taxon>eudicotyledons</taxon>
        <taxon>Gunneridae</taxon>
        <taxon>Pentapetalae</taxon>
        <taxon>asterids</taxon>
        <taxon>lamiids</taxon>
        <taxon>Solanales</taxon>
        <taxon>Solanaceae</taxon>
        <taxon>Nicotianoideae</taxon>
        <taxon>Nicotianeae</taxon>
        <taxon>Nicotiana</taxon>
    </lineage>
</organism>
<sequence>MVDYDIIAGMDWLSSCHAIVDCRAKTFNFSFIGEDRVIIRGEVGTLVSKFISYLKARKLVNRGCLAYLAHLQDMKADSPMLESVQIVKEFPEVFPDDLPRIPLDRDIEFGIDTLLGAQPISIPPYKMAPTELNELKRQQDLLDKGFIRPSISP</sequence>
<proteinExistence type="predicted"/>
<reference evidence="1" key="1">
    <citation type="journal article" date="2014" name="Nat. Commun.">
        <title>The tobacco genome sequence and its comparison with those of tomato and potato.</title>
        <authorList>
            <person name="Sierro N."/>
            <person name="Battey J.N."/>
            <person name="Ouadi S."/>
            <person name="Bakaher N."/>
            <person name="Bovet L."/>
            <person name="Willig A."/>
            <person name="Goepfert S."/>
            <person name="Peitsch M.C."/>
            <person name="Ivanov N.V."/>
        </authorList>
    </citation>
    <scope>NUCLEOTIDE SEQUENCE [LARGE SCALE GENOMIC DNA]</scope>
</reference>
<accession>A0AC58TGW3</accession>
<evidence type="ECO:0000313" key="2">
    <source>
        <dbReference type="RefSeq" id="XP_075096464.1"/>
    </source>
</evidence>
<protein>
    <submittedName>
        <fullName evidence="2">Uncharacterized protein LOC142174548</fullName>
    </submittedName>
</protein>
<gene>
    <name evidence="2" type="primary">LOC142174548</name>
</gene>
<dbReference type="RefSeq" id="XP_075096464.1">
    <property type="nucleotide sequence ID" value="XM_075240363.1"/>
</dbReference>
<reference evidence="2" key="2">
    <citation type="submission" date="2025-08" db="UniProtKB">
        <authorList>
            <consortium name="RefSeq"/>
        </authorList>
    </citation>
    <scope>IDENTIFICATION</scope>
    <source>
        <tissue evidence="2">Leaf</tissue>
    </source>
</reference>
<name>A0AC58TGW3_TOBAC</name>
<evidence type="ECO:0000313" key="1">
    <source>
        <dbReference type="Proteomes" id="UP000790787"/>
    </source>
</evidence>
<dbReference type="Proteomes" id="UP000790787">
    <property type="component" value="Chromosome 20"/>
</dbReference>
<keyword evidence="1" id="KW-1185">Reference proteome</keyword>